<reference evidence="12" key="1">
    <citation type="submission" date="2022-03" db="EMBL/GenBank/DDBJ databases">
        <authorList>
            <person name="Martin C."/>
        </authorList>
    </citation>
    <scope>NUCLEOTIDE SEQUENCE</scope>
</reference>
<dbReference type="SUPFAM" id="SSF46689">
    <property type="entry name" value="Homeodomain-like"/>
    <property type="match status" value="1"/>
</dbReference>
<dbReference type="EMBL" id="CAIIXF020000003">
    <property type="protein sequence ID" value="CAH1778974.1"/>
    <property type="molecule type" value="Genomic_DNA"/>
</dbReference>
<evidence type="ECO:0000256" key="3">
    <source>
        <dbReference type="ARBA" id="ARBA00022473"/>
    </source>
</evidence>
<evidence type="ECO:0000259" key="11">
    <source>
        <dbReference type="PROSITE" id="PS50071"/>
    </source>
</evidence>
<sequence length="127" mass="14627">ERKGRTLTPIICRCEIYCADDQTASWDHSKDINKEQEHSVYNQFTFNMSSIDAKLASPQDLAKMTKAQKSRLEEHFKENRNPTSCELMLIAAEVGIVEENAKIWFEHRLALWRKQQGLSPNKGSISD</sequence>
<evidence type="ECO:0000256" key="4">
    <source>
        <dbReference type="ARBA" id="ARBA00022491"/>
    </source>
</evidence>
<accession>A0A8S4NCI8</accession>
<feature type="domain" description="Homeobox" evidence="11">
    <location>
        <begin position="64"/>
        <end position="115"/>
    </location>
</feature>
<evidence type="ECO:0000256" key="2">
    <source>
        <dbReference type="ARBA" id="ARBA00021327"/>
    </source>
</evidence>
<evidence type="ECO:0000256" key="8">
    <source>
        <dbReference type="ARBA" id="ARBA00023242"/>
    </source>
</evidence>
<keyword evidence="7" id="KW-0804">Transcription</keyword>
<protein>
    <recommendedName>
        <fullName evidence="2">Homeodomain-only protein</fullName>
    </recommendedName>
</protein>
<dbReference type="InterPro" id="IPR039162">
    <property type="entry name" value="HOPX"/>
</dbReference>
<evidence type="ECO:0000256" key="9">
    <source>
        <dbReference type="PROSITE-ProRule" id="PRU00108"/>
    </source>
</evidence>
<keyword evidence="4" id="KW-0678">Repressor</keyword>
<keyword evidence="6 9" id="KW-0371">Homeobox</keyword>
<dbReference type="PANTHER" id="PTHR21408">
    <property type="entry name" value="HOMEODOMAIN-ONLY PROTEIN"/>
    <property type="match status" value="1"/>
</dbReference>
<comment type="subcellular location">
    <subcellularLocation>
        <location evidence="1 9 10">Nucleus</location>
    </subcellularLocation>
</comment>
<keyword evidence="5" id="KW-0805">Transcription regulation</keyword>
<dbReference type="Proteomes" id="UP000749559">
    <property type="component" value="Unassembled WGS sequence"/>
</dbReference>
<dbReference type="GO" id="GO:0030154">
    <property type="term" value="P:cell differentiation"/>
    <property type="evidence" value="ECO:0007669"/>
    <property type="project" value="InterPro"/>
</dbReference>
<dbReference type="Gene3D" id="1.10.10.60">
    <property type="entry name" value="Homeodomain-like"/>
    <property type="match status" value="1"/>
</dbReference>
<keyword evidence="3" id="KW-0217">Developmental protein</keyword>
<feature type="non-terminal residue" evidence="12">
    <location>
        <position position="1"/>
    </location>
</feature>
<dbReference type="Pfam" id="PF00046">
    <property type="entry name" value="Homeodomain"/>
    <property type="match status" value="1"/>
</dbReference>
<evidence type="ECO:0000313" key="13">
    <source>
        <dbReference type="Proteomes" id="UP000749559"/>
    </source>
</evidence>
<dbReference type="GO" id="GO:0005634">
    <property type="term" value="C:nucleus"/>
    <property type="evidence" value="ECO:0007669"/>
    <property type="project" value="UniProtKB-SubCell"/>
</dbReference>
<dbReference type="OrthoDB" id="6159439at2759"/>
<feature type="DNA-binding region" description="Homeobox" evidence="9">
    <location>
        <begin position="66"/>
        <end position="116"/>
    </location>
</feature>
<keyword evidence="13" id="KW-1185">Reference proteome</keyword>
<proteinExistence type="predicted"/>
<evidence type="ECO:0000256" key="6">
    <source>
        <dbReference type="ARBA" id="ARBA00023155"/>
    </source>
</evidence>
<dbReference type="GO" id="GO:0003677">
    <property type="term" value="F:DNA binding"/>
    <property type="evidence" value="ECO:0007669"/>
    <property type="project" value="UniProtKB-UniRule"/>
</dbReference>
<dbReference type="AlphaFoldDB" id="A0A8S4NCI8"/>
<dbReference type="InterPro" id="IPR009057">
    <property type="entry name" value="Homeodomain-like_sf"/>
</dbReference>
<evidence type="ECO:0000256" key="7">
    <source>
        <dbReference type="ARBA" id="ARBA00023163"/>
    </source>
</evidence>
<keyword evidence="8 9" id="KW-0539">Nucleus</keyword>
<name>A0A8S4NCI8_OWEFU</name>
<evidence type="ECO:0000313" key="12">
    <source>
        <dbReference type="EMBL" id="CAH1778974.1"/>
    </source>
</evidence>
<evidence type="ECO:0000256" key="10">
    <source>
        <dbReference type="RuleBase" id="RU000682"/>
    </source>
</evidence>
<dbReference type="CDD" id="cd00086">
    <property type="entry name" value="homeodomain"/>
    <property type="match status" value="1"/>
</dbReference>
<gene>
    <name evidence="12" type="ORF">OFUS_LOCUS5827</name>
</gene>
<dbReference type="GO" id="GO:0006357">
    <property type="term" value="P:regulation of transcription by RNA polymerase II"/>
    <property type="evidence" value="ECO:0007669"/>
    <property type="project" value="TreeGrafter"/>
</dbReference>
<organism evidence="12 13">
    <name type="scientific">Owenia fusiformis</name>
    <name type="common">Polychaete worm</name>
    <dbReference type="NCBI Taxonomy" id="6347"/>
    <lineage>
        <taxon>Eukaryota</taxon>
        <taxon>Metazoa</taxon>
        <taxon>Spiralia</taxon>
        <taxon>Lophotrochozoa</taxon>
        <taxon>Annelida</taxon>
        <taxon>Polychaeta</taxon>
        <taxon>Sedentaria</taxon>
        <taxon>Canalipalpata</taxon>
        <taxon>Sabellida</taxon>
        <taxon>Oweniida</taxon>
        <taxon>Oweniidae</taxon>
        <taxon>Owenia</taxon>
    </lineage>
</organism>
<dbReference type="PROSITE" id="PS50071">
    <property type="entry name" value="HOMEOBOX_2"/>
    <property type="match status" value="1"/>
</dbReference>
<dbReference type="PANTHER" id="PTHR21408:SF1">
    <property type="entry name" value="HOMEODOMAIN-ONLY PROTEIN"/>
    <property type="match status" value="1"/>
</dbReference>
<dbReference type="SMART" id="SM00389">
    <property type="entry name" value="HOX"/>
    <property type="match status" value="1"/>
</dbReference>
<evidence type="ECO:0000256" key="5">
    <source>
        <dbReference type="ARBA" id="ARBA00023015"/>
    </source>
</evidence>
<comment type="caution">
    <text evidence="12">The sequence shown here is derived from an EMBL/GenBank/DDBJ whole genome shotgun (WGS) entry which is preliminary data.</text>
</comment>
<dbReference type="InterPro" id="IPR001356">
    <property type="entry name" value="HD"/>
</dbReference>
<evidence type="ECO:0000256" key="1">
    <source>
        <dbReference type="ARBA" id="ARBA00004123"/>
    </source>
</evidence>
<keyword evidence="9 10" id="KW-0238">DNA-binding</keyword>